<keyword evidence="3 12" id="KW-1134">Transmembrane beta strand</keyword>
<organism evidence="16 17">
    <name type="scientific">Thalassomonas actiniarum</name>
    <dbReference type="NCBI Taxonomy" id="485447"/>
    <lineage>
        <taxon>Bacteria</taxon>
        <taxon>Pseudomonadati</taxon>
        <taxon>Pseudomonadota</taxon>
        <taxon>Gammaproteobacteria</taxon>
        <taxon>Alteromonadales</taxon>
        <taxon>Colwelliaceae</taxon>
        <taxon>Thalassomonas</taxon>
    </lineage>
</organism>
<keyword evidence="11 12" id="KW-0998">Cell outer membrane</keyword>
<keyword evidence="7" id="KW-0408">Iron</keyword>
<evidence type="ECO:0000256" key="13">
    <source>
        <dbReference type="RuleBase" id="RU003357"/>
    </source>
</evidence>
<evidence type="ECO:0000256" key="2">
    <source>
        <dbReference type="ARBA" id="ARBA00022448"/>
    </source>
</evidence>
<evidence type="ECO:0000256" key="12">
    <source>
        <dbReference type="PROSITE-ProRule" id="PRU01360"/>
    </source>
</evidence>
<dbReference type="Pfam" id="PF07715">
    <property type="entry name" value="Plug"/>
    <property type="match status" value="1"/>
</dbReference>
<evidence type="ECO:0000256" key="4">
    <source>
        <dbReference type="ARBA" id="ARBA00022496"/>
    </source>
</evidence>
<dbReference type="GO" id="GO:0009279">
    <property type="term" value="C:cell outer membrane"/>
    <property type="evidence" value="ECO:0007669"/>
    <property type="project" value="UniProtKB-SubCell"/>
</dbReference>
<dbReference type="InterPro" id="IPR000531">
    <property type="entry name" value="Beta-barrel_TonB"/>
</dbReference>
<dbReference type="InterPro" id="IPR039426">
    <property type="entry name" value="TonB-dep_rcpt-like"/>
</dbReference>
<feature type="domain" description="TonB-dependent receptor plug" evidence="15">
    <location>
        <begin position="2"/>
        <end position="106"/>
    </location>
</feature>
<dbReference type="InterPro" id="IPR036942">
    <property type="entry name" value="Beta-barrel_TonB_sf"/>
</dbReference>
<proteinExistence type="inferred from homology"/>
<keyword evidence="5 12" id="KW-0812">Transmembrane</keyword>
<dbReference type="AlphaFoldDB" id="A0AAF0C737"/>
<comment type="similarity">
    <text evidence="12 13">Belongs to the TonB-dependent receptor family.</text>
</comment>
<accession>A0AAF0C737</accession>
<evidence type="ECO:0000313" key="17">
    <source>
        <dbReference type="Proteomes" id="UP000032568"/>
    </source>
</evidence>
<evidence type="ECO:0000256" key="10">
    <source>
        <dbReference type="ARBA" id="ARBA00023136"/>
    </source>
</evidence>
<evidence type="ECO:0000256" key="1">
    <source>
        <dbReference type="ARBA" id="ARBA00004571"/>
    </source>
</evidence>
<evidence type="ECO:0000256" key="5">
    <source>
        <dbReference type="ARBA" id="ARBA00022692"/>
    </source>
</evidence>
<dbReference type="Gene3D" id="2.40.170.20">
    <property type="entry name" value="TonB-dependent receptor, beta-barrel domain"/>
    <property type="match status" value="1"/>
</dbReference>
<dbReference type="PANTHER" id="PTHR32552">
    <property type="entry name" value="FERRICHROME IRON RECEPTOR-RELATED"/>
    <property type="match status" value="1"/>
</dbReference>
<comment type="subcellular location">
    <subcellularLocation>
        <location evidence="1 12">Cell outer membrane</location>
        <topology evidence="1 12">Multi-pass membrane protein</topology>
    </subcellularLocation>
</comment>
<evidence type="ECO:0000259" key="15">
    <source>
        <dbReference type="Pfam" id="PF07715"/>
    </source>
</evidence>
<dbReference type="GO" id="GO:0015344">
    <property type="term" value="F:siderophore uptake transmembrane transporter activity"/>
    <property type="evidence" value="ECO:0007669"/>
    <property type="project" value="TreeGrafter"/>
</dbReference>
<keyword evidence="8" id="KW-0406">Ion transport</keyword>
<evidence type="ECO:0000313" key="16">
    <source>
        <dbReference type="EMBL" id="WDE02745.1"/>
    </source>
</evidence>
<dbReference type="KEGG" id="tact:SG35_031790"/>
<reference evidence="16 17" key="2">
    <citation type="journal article" date="2022" name="Mar. Drugs">
        <title>Bioassay-Guided Fractionation Leads to the Detection of Cholic Acid Generated by the Rare Thalassomonas sp.</title>
        <authorList>
            <person name="Pheiffer F."/>
            <person name="Schneider Y.K."/>
            <person name="Hansen E.H."/>
            <person name="Andersen J.H."/>
            <person name="Isaksson J."/>
            <person name="Busche T."/>
            <person name="R C."/>
            <person name="Kalinowski J."/>
            <person name="Zyl L.V."/>
            <person name="Trindade M."/>
        </authorList>
    </citation>
    <scope>NUCLEOTIDE SEQUENCE [LARGE SCALE GENOMIC DNA]</scope>
    <source>
        <strain evidence="16 17">A5K-106</strain>
    </source>
</reference>
<evidence type="ECO:0000256" key="3">
    <source>
        <dbReference type="ARBA" id="ARBA00022452"/>
    </source>
</evidence>
<keyword evidence="4" id="KW-0410">Iron transport</keyword>
<evidence type="ECO:0000256" key="11">
    <source>
        <dbReference type="ARBA" id="ARBA00023237"/>
    </source>
</evidence>
<protein>
    <submittedName>
        <fullName evidence="16">TonB-dependent receptor</fullName>
    </submittedName>
</protein>
<keyword evidence="6" id="KW-0732">Signal</keyword>
<evidence type="ECO:0000256" key="6">
    <source>
        <dbReference type="ARBA" id="ARBA00022729"/>
    </source>
</evidence>
<evidence type="ECO:0000259" key="14">
    <source>
        <dbReference type="Pfam" id="PF00593"/>
    </source>
</evidence>
<keyword evidence="9 13" id="KW-0798">TonB box</keyword>
<name>A0AAF0C737_9GAMM</name>
<dbReference type="Gene3D" id="2.170.130.10">
    <property type="entry name" value="TonB-dependent receptor, plug domain"/>
    <property type="match status" value="1"/>
</dbReference>
<gene>
    <name evidence="16" type="ORF">SG35_031790</name>
</gene>
<evidence type="ECO:0000256" key="8">
    <source>
        <dbReference type="ARBA" id="ARBA00023065"/>
    </source>
</evidence>
<evidence type="ECO:0000256" key="9">
    <source>
        <dbReference type="ARBA" id="ARBA00023077"/>
    </source>
</evidence>
<keyword evidence="17" id="KW-1185">Reference proteome</keyword>
<reference evidence="16 17" key="1">
    <citation type="journal article" date="2015" name="Genome Announc.">
        <title>Draft Genome Sequences of Marine Isolates of Thalassomonas viridans and Thalassomonas actiniarum.</title>
        <authorList>
            <person name="Olonade I."/>
            <person name="van Zyl L.J."/>
            <person name="Trindade M."/>
        </authorList>
    </citation>
    <scope>NUCLEOTIDE SEQUENCE [LARGE SCALE GENOMIC DNA]</scope>
    <source>
        <strain evidence="16 17">A5K-106</strain>
    </source>
</reference>
<dbReference type="InterPro" id="IPR012910">
    <property type="entry name" value="Plug_dom"/>
</dbReference>
<dbReference type="Pfam" id="PF00593">
    <property type="entry name" value="TonB_dep_Rec_b-barrel"/>
    <property type="match status" value="1"/>
</dbReference>
<sequence>MSLSVLGENELQLAGHQHINQTLAAIPGTWISRGNGQEHLTALRSPVLTGAGACGAFFMAEDGISLRAPGFCNVNQLFDANTEQAGQIEVIRGPGSVLYGANAVHGMINIISPDLFAEPMGYISQEVGPDDYYRSSFRASRAGQNHAVGIYGNLSHDGGYQAQSGFEQQKANLLHQYQVDNFSTKTMLSASHINQQTAGFIRGQDAYKDESLRRSNPNPEAFRDSQSLRLYSRLHWTLDSGSQVKITPYLRHTRMKFLQHYLPWQPLEKNSHQSLGVKSLYSFNGENISWHGGLDTEISRGDLTETQADDFSAAISRGSHYDYQVKSTSVSPFMDVNWLALPELTVNAGVRYDHIRYDYDNLLSDGSACAASVANCRFMRPADQIRSFGHWSPRLGLVYRANKQLTLYSELTQGFRAPHTSELFRLQAGQQSADLDTEKLNSAQFGIRGEAKKLSYDLSLYQMDKNRFIFLDTNRQYVGSGKTRHRGVELSLIYPFNKQWRLSATGTIARHKYANDLTLSNSSIKDNEIDTAPKRMTNVKLNWTPSGVINWQLEWLHLGEYYLNPENTASYPGHDLFHLRGQMYLSEKFQFSVRLLNLLDKDYAERADFAFGSYRYFVGHPRSLYVTLRYQLD</sequence>
<keyword evidence="16" id="KW-0675">Receptor</keyword>
<keyword evidence="10 12" id="KW-0472">Membrane</keyword>
<dbReference type="PROSITE" id="PS52016">
    <property type="entry name" value="TONB_DEPENDENT_REC_3"/>
    <property type="match status" value="1"/>
</dbReference>
<dbReference type="Proteomes" id="UP000032568">
    <property type="component" value="Chromosome pTact"/>
</dbReference>
<feature type="domain" description="TonB-dependent receptor-like beta-barrel" evidence="14">
    <location>
        <begin position="176"/>
        <end position="598"/>
    </location>
</feature>
<dbReference type="InterPro" id="IPR037066">
    <property type="entry name" value="Plug_dom_sf"/>
</dbReference>
<keyword evidence="2 12" id="KW-0813">Transport</keyword>
<dbReference type="SUPFAM" id="SSF56935">
    <property type="entry name" value="Porins"/>
    <property type="match status" value="1"/>
</dbReference>
<evidence type="ECO:0000256" key="7">
    <source>
        <dbReference type="ARBA" id="ARBA00023004"/>
    </source>
</evidence>
<dbReference type="PANTHER" id="PTHR32552:SF89">
    <property type="entry name" value="CATECHOLATE SIDEROPHORE RECEPTOR FIU"/>
    <property type="match status" value="1"/>
</dbReference>
<dbReference type="EMBL" id="CP059736">
    <property type="protein sequence ID" value="WDE02745.1"/>
    <property type="molecule type" value="Genomic_DNA"/>
</dbReference>